<evidence type="ECO:0000313" key="2">
    <source>
        <dbReference type="Proteomes" id="UP000292702"/>
    </source>
</evidence>
<comment type="caution">
    <text evidence="1">The sequence shown here is derived from an EMBL/GenBank/DDBJ whole genome shotgun (WGS) entry which is preliminary data.</text>
</comment>
<accession>A0A4R0R5J2</accession>
<dbReference type="PANTHER" id="PTHR39470">
    <property type="entry name" value="CHROMOSOME 10, WHOLE GENOME SHOTGUN SEQUENCE"/>
    <property type="match status" value="1"/>
</dbReference>
<reference evidence="1 2" key="1">
    <citation type="submission" date="2018-11" db="EMBL/GenBank/DDBJ databases">
        <title>Genome assembly of Steccherinum ochraceum LE-BIN_3174, the white-rot fungus of the Steccherinaceae family (The Residual Polyporoid clade, Polyporales, Basidiomycota).</title>
        <authorList>
            <person name="Fedorova T.V."/>
            <person name="Glazunova O.A."/>
            <person name="Landesman E.O."/>
            <person name="Moiseenko K.V."/>
            <person name="Psurtseva N.V."/>
            <person name="Savinova O.S."/>
            <person name="Shakhova N.V."/>
            <person name="Tyazhelova T.V."/>
            <person name="Vasina D.V."/>
        </authorList>
    </citation>
    <scope>NUCLEOTIDE SEQUENCE [LARGE SCALE GENOMIC DNA]</scope>
    <source>
        <strain evidence="1 2">LE-BIN_3174</strain>
    </source>
</reference>
<keyword evidence="2" id="KW-1185">Reference proteome</keyword>
<name>A0A4R0R5J2_9APHY</name>
<proteinExistence type="predicted"/>
<gene>
    <name evidence="1" type="ORF">EIP91_006550</name>
</gene>
<dbReference type="AlphaFoldDB" id="A0A4R0R5J2"/>
<dbReference type="OrthoDB" id="4218123at2759"/>
<sequence>MQWPPNLFQRLKIPVTMPSDSIRALLLHKAGLDSDATLPKPLESLISRMPSFDFRTFYVRFGQSVLQDCEYCTSYDEFALYALPGPLLEYIRETAVIGLITIRGSHRERWRTYAVVAVVCAAIMEGYTTAVQHVRIPKDGLNVFMLHDNLWICRQLLFLVLPLIVHATRPSPPLAADPNTALLQVQSNLQAAVTRLTSLKYMRGAVMRDPSLRTTSTEWWGKQRAQGETIREDEAVQRMAEKLGYAFVGVDEKGEEAHLKKNARAAVDALKAGLAPPVAVPSPQAG</sequence>
<dbReference type="STRING" id="92696.A0A4R0R5J2"/>
<evidence type="ECO:0000313" key="1">
    <source>
        <dbReference type="EMBL" id="TCD62691.1"/>
    </source>
</evidence>
<organism evidence="1 2">
    <name type="scientific">Steccherinum ochraceum</name>
    <dbReference type="NCBI Taxonomy" id="92696"/>
    <lineage>
        <taxon>Eukaryota</taxon>
        <taxon>Fungi</taxon>
        <taxon>Dikarya</taxon>
        <taxon>Basidiomycota</taxon>
        <taxon>Agaricomycotina</taxon>
        <taxon>Agaricomycetes</taxon>
        <taxon>Polyporales</taxon>
        <taxon>Steccherinaceae</taxon>
        <taxon>Steccherinum</taxon>
    </lineage>
</organism>
<dbReference type="PANTHER" id="PTHR39470:SF1">
    <property type="entry name" value="CHORISMATE SYNTHASE PROTEIN"/>
    <property type="match status" value="1"/>
</dbReference>
<protein>
    <submittedName>
        <fullName evidence="1">Uncharacterized protein</fullName>
    </submittedName>
</protein>
<dbReference type="EMBL" id="RWJN01000352">
    <property type="protein sequence ID" value="TCD62691.1"/>
    <property type="molecule type" value="Genomic_DNA"/>
</dbReference>
<dbReference type="Proteomes" id="UP000292702">
    <property type="component" value="Unassembled WGS sequence"/>
</dbReference>